<gene>
    <name evidence="2" type="ORF">RRG08_064322</name>
</gene>
<comment type="caution">
    <text evidence="2">The sequence shown here is derived from an EMBL/GenBank/DDBJ whole genome shotgun (WGS) entry which is preliminary data.</text>
</comment>
<sequence length="116" mass="13613">MEEITSHPGRWPQRPAAGKAGKEDNNDKNYYRHDKHRDYCMAPRPRARRQPGARHRSATEQGPRNPNAHQRATRRWIPRLWNSFRASLTDRRSRRLPRNCASAATPPTRKPHAPRH</sequence>
<feature type="compositionally biased region" description="Basic residues" evidence="1">
    <location>
        <begin position="45"/>
        <end position="56"/>
    </location>
</feature>
<accession>A0AAE1A0V8</accession>
<feature type="region of interest" description="Disordered" evidence="1">
    <location>
        <begin position="1"/>
        <end position="116"/>
    </location>
</feature>
<name>A0AAE1A0V8_9GAST</name>
<evidence type="ECO:0000313" key="3">
    <source>
        <dbReference type="Proteomes" id="UP001283361"/>
    </source>
</evidence>
<evidence type="ECO:0000313" key="2">
    <source>
        <dbReference type="EMBL" id="KAK3778152.1"/>
    </source>
</evidence>
<proteinExistence type="predicted"/>
<dbReference type="AlphaFoldDB" id="A0AAE1A0V8"/>
<organism evidence="2 3">
    <name type="scientific">Elysia crispata</name>
    <name type="common">lettuce slug</name>
    <dbReference type="NCBI Taxonomy" id="231223"/>
    <lineage>
        <taxon>Eukaryota</taxon>
        <taxon>Metazoa</taxon>
        <taxon>Spiralia</taxon>
        <taxon>Lophotrochozoa</taxon>
        <taxon>Mollusca</taxon>
        <taxon>Gastropoda</taxon>
        <taxon>Heterobranchia</taxon>
        <taxon>Euthyneura</taxon>
        <taxon>Panpulmonata</taxon>
        <taxon>Sacoglossa</taxon>
        <taxon>Placobranchoidea</taxon>
        <taxon>Plakobranchidae</taxon>
        <taxon>Elysia</taxon>
    </lineage>
</organism>
<dbReference type="EMBL" id="JAWDGP010003008">
    <property type="protein sequence ID" value="KAK3778152.1"/>
    <property type="molecule type" value="Genomic_DNA"/>
</dbReference>
<feature type="compositionally biased region" description="Basic and acidic residues" evidence="1">
    <location>
        <begin position="20"/>
        <end position="39"/>
    </location>
</feature>
<keyword evidence="3" id="KW-1185">Reference proteome</keyword>
<feature type="compositionally biased region" description="Polar residues" evidence="1">
    <location>
        <begin position="59"/>
        <end position="70"/>
    </location>
</feature>
<protein>
    <submittedName>
        <fullName evidence="2">Uncharacterized protein</fullName>
    </submittedName>
</protein>
<dbReference type="Proteomes" id="UP001283361">
    <property type="component" value="Unassembled WGS sequence"/>
</dbReference>
<reference evidence="2" key="1">
    <citation type="journal article" date="2023" name="G3 (Bethesda)">
        <title>A reference genome for the long-term kleptoplast-retaining sea slug Elysia crispata morphotype clarki.</title>
        <authorList>
            <person name="Eastman K.E."/>
            <person name="Pendleton A.L."/>
            <person name="Shaikh M.A."/>
            <person name="Suttiyut T."/>
            <person name="Ogas R."/>
            <person name="Tomko P."/>
            <person name="Gavelis G."/>
            <person name="Widhalm J.R."/>
            <person name="Wisecaver J.H."/>
        </authorList>
    </citation>
    <scope>NUCLEOTIDE SEQUENCE</scope>
    <source>
        <strain evidence="2">ECLA1</strain>
    </source>
</reference>
<evidence type="ECO:0000256" key="1">
    <source>
        <dbReference type="SAM" id="MobiDB-lite"/>
    </source>
</evidence>